<protein>
    <submittedName>
        <fullName evidence="22">Olfactory receptor 2AE1 isoform X1</fullName>
    </submittedName>
</protein>
<reference evidence="22" key="1">
    <citation type="submission" date="2025-08" db="UniProtKB">
        <authorList>
            <consortium name="RefSeq"/>
        </authorList>
    </citation>
    <scope>IDENTIFICATION</scope>
    <source>
        <tissue evidence="22">Whole blood</tissue>
    </source>
</reference>
<dbReference type="PROSITE" id="PS50119">
    <property type="entry name" value="ZF_BBOX"/>
    <property type="match status" value="1"/>
</dbReference>
<dbReference type="AlphaFoldDB" id="A0A8M1G548"/>
<dbReference type="InterPro" id="IPR000725">
    <property type="entry name" value="Olfact_rcpt"/>
</dbReference>
<dbReference type="SUPFAM" id="SSF57845">
    <property type="entry name" value="B-box zinc-binding domain"/>
    <property type="match status" value="1"/>
</dbReference>
<dbReference type="OrthoDB" id="9625398at2759"/>
<sequence length="605" mass="69515">MEAEDLQEDLTCSICLDYFEDPVSIECGHNFCRGCLHRSWAPGGGSFPCPECRQPSPLAALRPNWALARLTERMRLRRQGRVPPSQCDRHREALRLFCEDDQRPVCLVCRESREHQAHTMTPIDEAFYSYREKLLKAQCSLKDKMKKAIYFQDMEVKNATEWKEKMKNQRVRFSAEFAKLHRFLEEEEKLFLQSLSEEEEELKKKQNENTLKLHQKITSLKQLISEVREKSESPTLELLQNPKDVLTRSDSQDVNYSPEILTMKTVCQIPMMKEMLKRFQETEKGEMWQRNQTSLADFILEGLFDDSLVHLFLFSLTIVVFLIAVSGNTLTILLICADARLHTPMYFLLSQLSLMDLMHVSTTIPKMATNYLSGKKTISFVGCATQHFLYLSLGGAECLLLALMSYDRYVAICHPLRYTVLMSRKVGLMMAVMSWLGASINSLIHTTILMHFPFCGCRKIHHFYCEFPAVVKLVCGDITAYEATAYISSILLLLLPIFLVSTSYAFILHSVLQMRSAGSKRNAFATCSSHLIVVSFWFGACIFSYMRPRSQHTPLQNKVGSVFYSIITPTLNPLIYTLRNKDVAKALRRVLGREILTQRQQLPLP</sequence>
<keyword evidence="13 15" id="KW-0807">Transducer</keyword>
<dbReference type="PRINTS" id="PR00237">
    <property type="entry name" value="GPCRRHODOPSN"/>
</dbReference>
<comment type="similarity">
    <text evidence="15">Belongs to the G-protein coupled receptor 1 family.</text>
</comment>
<evidence type="ECO:0000256" key="13">
    <source>
        <dbReference type="ARBA" id="ARBA00023224"/>
    </source>
</evidence>
<evidence type="ECO:0000256" key="8">
    <source>
        <dbReference type="ARBA" id="ARBA00022771"/>
    </source>
</evidence>
<keyword evidence="10 17" id="KW-1133">Transmembrane helix</keyword>
<comment type="function">
    <text evidence="1">Putative odorant or sperm cell receptor.</text>
</comment>
<dbReference type="InterPro" id="IPR001841">
    <property type="entry name" value="Znf_RING"/>
</dbReference>
<evidence type="ECO:0000256" key="14">
    <source>
        <dbReference type="PROSITE-ProRule" id="PRU00024"/>
    </source>
</evidence>
<dbReference type="InterPro" id="IPR013083">
    <property type="entry name" value="Znf_RING/FYVE/PHD"/>
</dbReference>
<keyword evidence="16" id="KW-0175">Coiled coil</keyword>
<keyword evidence="11 15" id="KW-0297">G-protein coupled receptor</keyword>
<feature type="domain" description="RING-type" evidence="18">
    <location>
        <begin position="12"/>
        <end position="53"/>
    </location>
</feature>
<dbReference type="Proteomes" id="UP000261680">
    <property type="component" value="Unplaced"/>
</dbReference>
<dbReference type="InterPro" id="IPR000276">
    <property type="entry name" value="GPCR_Rhodpsn"/>
</dbReference>
<evidence type="ECO:0000256" key="6">
    <source>
        <dbReference type="ARBA" id="ARBA00022723"/>
    </source>
</evidence>
<keyword evidence="8 14" id="KW-0863">Zinc-finger</keyword>
<evidence type="ECO:0000256" key="15">
    <source>
        <dbReference type="RuleBase" id="RU000688"/>
    </source>
</evidence>
<evidence type="ECO:0000256" key="9">
    <source>
        <dbReference type="ARBA" id="ARBA00022833"/>
    </source>
</evidence>
<evidence type="ECO:0000259" key="20">
    <source>
        <dbReference type="PROSITE" id="PS50262"/>
    </source>
</evidence>
<evidence type="ECO:0000256" key="4">
    <source>
        <dbReference type="ARBA" id="ARBA00022606"/>
    </source>
</evidence>
<organism evidence="21 22">
    <name type="scientific">Ursus maritimus</name>
    <name type="common">Polar bear</name>
    <name type="synonym">Thalarctos maritimus</name>
    <dbReference type="NCBI Taxonomy" id="29073"/>
    <lineage>
        <taxon>Eukaryota</taxon>
        <taxon>Metazoa</taxon>
        <taxon>Chordata</taxon>
        <taxon>Craniata</taxon>
        <taxon>Vertebrata</taxon>
        <taxon>Euteleostomi</taxon>
        <taxon>Mammalia</taxon>
        <taxon>Eutheria</taxon>
        <taxon>Laurasiatheria</taxon>
        <taxon>Carnivora</taxon>
        <taxon>Caniformia</taxon>
        <taxon>Ursidae</taxon>
        <taxon>Ursus</taxon>
    </lineage>
</organism>
<comment type="subcellular location">
    <subcellularLocation>
        <location evidence="2">Cell membrane</location>
        <topology evidence="2">Multi-pass membrane protein</topology>
    </subcellularLocation>
</comment>
<dbReference type="SMART" id="SM00184">
    <property type="entry name" value="RING"/>
    <property type="match status" value="1"/>
</dbReference>
<dbReference type="GO" id="GO:0004984">
    <property type="term" value="F:olfactory receptor activity"/>
    <property type="evidence" value="ECO:0007669"/>
    <property type="project" value="InterPro"/>
</dbReference>
<evidence type="ECO:0000259" key="18">
    <source>
        <dbReference type="PROSITE" id="PS50089"/>
    </source>
</evidence>
<dbReference type="FunFam" id="1.20.1070.10:FF:000008">
    <property type="entry name" value="Olfactory receptor"/>
    <property type="match status" value="1"/>
</dbReference>
<dbReference type="SUPFAM" id="SSF81321">
    <property type="entry name" value="Family A G protein-coupled receptor-like"/>
    <property type="match status" value="1"/>
</dbReference>
<evidence type="ECO:0000256" key="3">
    <source>
        <dbReference type="ARBA" id="ARBA00022475"/>
    </source>
</evidence>
<keyword evidence="5 15" id="KW-0812">Transmembrane</keyword>
<dbReference type="PANTHER" id="PTHR26453">
    <property type="entry name" value="OLFACTORY RECEPTOR"/>
    <property type="match status" value="1"/>
</dbReference>
<keyword evidence="3" id="KW-1003">Cell membrane</keyword>
<evidence type="ECO:0000256" key="16">
    <source>
        <dbReference type="SAM" id="Coils"/>
    </source>
</evidence>
<feature type="transmembrane region" description="Helical" evidence="17">
    <location>
        <begin position="558"/>
        <end position="578"/>
    </location>
</feature>
<feature type="transmembrane region" description="Helical" evidence="17">
    <location>
        <begin position="523"/>
        <end position="546"/>
    </location>
</feature>
<dbReference type="Gene3D" id="3.30.40.10">
    <property type="entry name" value="Zinc/RING finger domain, C3HC4 (zinc finger)"/>
    <property type="match status" value="1"/>
</dbReference>
<evidence type="ECO:0000313" key="22">
    <source>
        <dbReference type="RefSeq" id="XP_040490748.1"/>
    </source>
</evidence>
<keyword evidence="15 22" id="KW-0675">Receptor</keyword>
<evidence type="ECO:0000256" key="12">
    <source>
        <dbReference type="ARBA" id="ARBA00023136"/>
    </source>
</evidence>
<feature type="coiled-coil region" evidence="16">
    <location>
        <begin position="188"/>
        <end position="215"/>
    </location>
</feature>
<evidence type="ECO:0000256" key="5">
    <source>
        <dbReference type="ARBA" id="ARBA00022692"/>
    </source>
</evidence>
<evidence type="ECO:0000259" key="19">
    <source>
        <dbReference type="PROSITE" id="PS50119"/>
    </source>
</evidence>
<gene>
    <name evidence="22" type="primary">LOC103670105</name>
</gene>
<dbReference type="PRINTS" id="PR00245">
    <property type="entry name" value="OLFACTORYR"/>
</dbReference>
<dbReference type="RefSeq" id="XP_040490748.1">
    <property type="nucleotide sequence ID" value="XM_040634814.1"/>
</dbReference>
<dbReference type="SMART" id="SM00336">
    <property type="entry name" value="BBOX"/>
    <property type="match status" value="1"/>
</dbReference>
<dbReference type="PROSITE" id="PS00237">
    <property type="entry name" value="G_PROTEIN_RECEP_F1_1"/>
    <property type="match status" value="1"/>
</dbReference>
<dbReference type="InterPro" id="IPR000315">
    <property type="entry name" value="Znf_B-box"/>
</dbReference>
<dbReference type="InterPro" id="IPR017907">
    <property type="entry name" value="Znf_RING_CS"/>
</dbReference>
<dbReference type="PROSITE" id="PS50089">
    <property type="entry name" value="ZF_RING_2"/>
    <property type="match status" value="1"/>
</dbReference>
<dbReference type="InterPro" id="IPR017452">
    <property type="entry name" value="GPCR_Rhodpsn_7TM"/>
</dbReference>
<name>A0A8M1G548_URSMA</name>
<evidence type="ECO:0000256" key="7">
    <source>
        <dbReference type="ARBA" id="ARBA00022725"/>
    </source>
</evidence>
<accession>A0A8M1G548</accession>
<keyword evidence="6" id="KW-0479">Metal-binding</keyword>
<keyword evidence="21" id="KW-1185">Reference proteome</keyword>
<keyword evidence="12 17" id="KW-0472">Membrane</keyword>
<dbReference type="Gene3D" id="1.20.1070.10">
    <property type="entry name" value="Rhodopsin 7-helix transmembrane proteins"/>
    <property type="match status" value="1"/>
</dbReference>
<proteinExistence type="inferred from homology"/>
<feature type="transmembrane region" description="Helical" evidence="17">
    <location>
        <begin position="308"/>
        <end position="334"/>
    </location>
</feature>
<dbReference type="CDD" id="cd15421">
    <property type="entry name" value="7tmA_OR2T-like"/>
    <property type="match status" value="1"/>
</dbReference>
<dbReference type="GO" id="GO:0005886">
    <property type="term" value="C:plasma membrane"/>
    <property type="evidence" value="ECO:0007669"/>
    <property type="project" value="UniProtKB-SubCell"/>
</dbReference>
<evidence type="ECO:0000313" key="21">
    <source>
        <dbReference type="Proteomes" id="UP000261680"/>
    </source>
</evidence>
<dbReference type="CDD" id="cd19762">
    <property type="entry name" value="Bbox2_TRIM7-like"/>
    <property type="match status" value="1"/>
</dbReference>
<feature type="domain" description="G-protein coupled receptors family 1 profile" evidence="20">
    <location>
        <begin position="327"/>
        <end position="576"/>
    </location>
</feature>
<dbReference type="Pfam" id="PF15227">
    <property type="entry name" value="zf-C3HC4_4"/>
    <property type="match status" value="1"/>
</dbReference>
<evidence type="ECO:0000256" key="10">
    <source>
        <dbReference type="ARBA" id="ARBA00022989"/>
    </source>
</evidence>
<dbReference type="GeneID" id="103670105"/>
<evidence type="ECO:0000256" key="2">
    <source>
        <dbReference type="ARBA" id="ARBA00004651"/>
    </source>
</evidence>
<dbReference type="Pfam" id="PF13853">
    <property type="entry name" value="7tm_4"/>
    <property type="match status" value="1"/>
</dbReference>
<keyword evidence="7" id="KW-0552">Olfaction</keyword>
<dbReference type="GO" id="GO:0008270">
    <property type="term" value="F:zinc ion binding"/>
    <property type="evidence" value="ECO:0007669"/>
    <property type="project" value="UniProtKB-KW"/>
</dbReference>
<dbReference type="GO" id="GO:0004930">
    <property type="term" value="F:G protein-coupled receptor activity"/>
    <property type="evidence" value="ECO:0007669"/>
    <property type="project" value="UniProtKB-KW"/>
</dbReference>
<dbReference type="PROSITE" id="PS00518">
    <property type="entry name" value="ZF_RING_1"/>
    <property type="match status" value="1"/>
</dbReference>
<evidence type="ECO:0000256" key="17">
    <source>
        <dbReference type="SAM" id="Phobius"/>
    </source>
</evidence>
<dbReference type="PROSITE" id="PS50262">
    <property type="entry name" value="G_PROTEIN_RECEP_F1_2"/>
    <property type="match status" value="1"/>
</dbReference>
<dbReference type="Pfam" id="PF00643">
    <property type="entry name" value="zf-B_box"/>
    <property type="match status" value="1"/>
</dbReference>
<dbReference type="Gene3D" id="3.30.160.60">
    <property type="entry name" value="Classic Zinc Finger"/>
    <property type="match status" value="1"/>
</dbReference>
<feature type="transmembrane region" description="Helical" evidence="17">
    <location>
        <begin position="426"/>
        <end position="444"/>
    </location>
</feature>
<feature type="domain" description="B box-type" evidence="19">
    <location>
        <begin position="82"/>
        <end position="123"/>
    </location>
</feature>
<keyword evidence="4" id="KW-0716">Sensory transduction</keyword>
<evidence type="ECO:0000256" key="1">
    <source>
        <dbReference type="ARBA" id="ARBA00003929"/>
    </source>
</evidence>
<dbReference type="SUPFAM" id="SSF57850">
    <property type="entry name" value="RING/U-box"/>
    <property type="match status" value="1"/>
</dbReference>
<keyword evidence="9" id="KW-0862">Zinc</keyword>
<feature type="transmembrane region" description="Helical" evidence="17">
    <location>
        <begin position="486"/>
        <end position="511"/>
    </location>
</feature>
<evidence type="ECO:0000256" key="11">
    <source>
        <dbReference type="ARBA" id="ARBA00023040"/>
    </source>
</evidence>